<evidence type="ECO:0000313" key="5">
    <source>
        <dbReference type="Proteomes" id="UP000011863"/>
    </source>
</evidence>
<keyword evidence="2 4" id="KW-0378">Hydrolase</keyword>
<dbReference type="CDD" id="cd07719">
    <property type="entry name" value="arylsulfatase_AtsA-like_MBL-fold"/>
    <property type="match status" value="1"/>
</dbReference>
<dbReference type="PANTHER" id="PTHR46018:SF2">
    <property type="entry name" value="ZINC PHOSPHODIESTERASE ELAC PROTEIN 1"/>
    <property type="match status" value="1"/>
</dbReference>
<dbReference type="InterPro" id="IPR001279">
    <property type="entry name" value="Metallo-B-lactamas"/>
</dbReference>
<dbReference type="OrthoDB" id="4137979at2"/>
<name>A0A6C7EAU8_ILUCY</name>
<dbReference type="AlphaFoldDB" id="A0A6C7EAU8"/>
<dbReference type="SUPFAM" id="SSF56281">
    <property type="entry name" value="Metallo-hydrolase/oxidoreductase"/>
    <property type="match status" value="1"/>
</dbReference>
<keyword evidence="1" id="KW-0255">Endonuclease</keyword>
<proteinExistence type="predicted"/>
<dbReference type="InterPro" id="IPR036866">
    <property type="entry name" value="RibonucZ/Hydroxyglut_hydro"/>
</dbReference>
<dbReference type="Gene3D" id="3.60.15.10">
    <property type="entry name" value="Ribonuclease Z/Hydroxyacylglutathione hydrolase-like"/>
    <property type="match status" value="1"/>
</dbReference>
<dbReference type="NCBIfam" id="NF000806">
    <property type="entry name" value="PRK00055.2-4"/>
    <property type="match status" value="1"/>
</dbReference>
<evidence type="ECO:0000256" key="2">
    <source>
        <dbReference type="ARBA" id="ARBA00022801"/>
    </source>
</evidence>
<evidence type="ECO:0000256" key="1">
    <source>
        <dbReference type="ARBA" id="ARBA00022759"/>
    </source>
</evidence>
<dbReference type="EMBL" id="AP012057">
    <property type="protein sequence ID" value="BAN03453.1"/>
    <property type="molecule type" value="Genomic_DNA"/>
</dbReference>
<evidence type="ECO:0000259" key="3">
    <source>
        <dbReference type="Pfam" id="PF12706"/>
    </source>
</evidence>
<protein>
    <submittedName>
        <fullName evidence="4">Putative ribonuclease Z</fullName>
        <ecNumber evidence="4">3.1.26.11</ecNumber>
    </submittedName>
</protein>
<keyword evidence="5" id="KW-1185">Reference proteome</keyword>
<dbReference type="EC" id="3.1.26.11" evidence="4"/>
<dbReference type="Pfam" id="PF12706">
    <property type="entry name" value="Lactamase_B_2"/>
    <property type="match status" value="1"/>
</dbReference>
<evidence type="ECO:0000313" key="4">
    <source>
        <dbReference type="EMBL" id="BAN03453.1"/>
    </source>
</evidence>
<organism evidence="4 5">
    <name type="scientific">Ilumatobacter coccineus (strain NBRC 103263 / KCTC 29153 / YM16-304)</name>
    <dbReference type="NCBI Taxonomy" id="1313172"/>
    <lineage>
        <taxon>Bacteria</taxon>
        <taxon>Bacillati</taxon>
        <taxon>Actinomycetota</taxon>
        <taxon>Acidimicrobiia</taxon>
        <taxon>Acidimicrobiales</taxon>
        <taxon>Ilumatobacteraceae</taxon>
        <taxon>Ilumatobacter</taxon>
    </lineage>
</organism>
<dbReference type="RefSeq" id="WP_015442700.1">
    <property type="nucleotide sequence ID" value="NC_020520.1"/>
</dbReference>
<reference evidence="4 5" key="1">
    <citation type="journal article" date="2013" name="Int. J. Syst. Evol. Microbiol.">
        <title>Ilumatobacter nonamiense sp. nov. and Ilumatobacter coccineum sp. nov., isolated from seashore sand.</title>
        <authorList>
            <person name="Matsumoto A."/>
            <person name="Kasai H."/>
            <person name="Matsuo Y."/>
            <person name="Shizuri Y."/>
            <person name="Ichikawa N."/>
            <person name="Fujita N."/>
            <person name="Omura S."/>
            <person name="Takahashi Y."/>
        </authorList>
    </citation>
    <scope>NUCLEOTIDE SEQUENCE [LARGE SCALE GENOMIC DNA]</scope>
    <source>
        <strain evidence="5">NBRC 103263 / KCTC 29153 / YM16-304</strain>
    </source>
</reference>
<dbReference type="PANTHER" id="PTHR46018">
    <property type="entry name" value="ZINC PHOSPHODIESTERASE ELAC PROTEIN 1"/>
    <property type="match status" value="1"/>
</dbReference>
<sequence length="287" mass="30490">MTLAVTLLGTGSPLPAPDRAGPATLISAGEGADAEHHLVDAGRGVLMRLAALGLGAPNLTAVWITHLHSDHITDLNDVITTRWVMTFTETPLTIVGPVGTRQVVDHILASLDPDVGYRLAHHDDLDHRPPVTVIEVERGEVHLPDGQGGAVTITCEQTDHKPVDPSVGYRFDHDGASVVVAGDTVPCTGLDALCTGANALVHTTIRKDIIANVPFQRMVDTLDYHSSPEEAGATAARAEVDTLILTHYVPPIPQSGTADDWRALAATEFDGTIEVGDDLHRVEITPR</sequence>
<dbReference type="KEGG" id="aym:YM304_31390"/>
<dbReference type="GO" id="GO:0042781">
    <property type="term" value="F:3'-tRNA processing endoribonuclease activity"/>
    <property type="evidence" value="ECO:0007669"/>
    <property type="project" value="UniProtKB-EC"/>
</dbReference>
<gene>
    <name evidence="4" type="primary">rnz</name>
    <name evidence="4" type="ORF">YM304_31390</name>
</gene>
<dbReference type="Proteomes" id="UP000011863">
    <property type="component" value="Chromosome"/>
</dbReference>
<accession>A0A6C7EAU8</accession>
<feature type="domain" description="Metallo-beta-lactamase" evidence="3">
    <location>
        <begin position="38"/>
        <end position="248"/>
    </location>
</feature>
<dbReference type="InterPro" id="IPR044094">
    <property type="entry name" value="AtsA-like_MBL-fold"/>
</dbReference>
<keyword evidence="1" id="KW-0540">Nuclease</keyword>